<accession>S9Q9Z4</accession>
<proteinExistence type="predicted"/>
<dbReference type="STRING" id="1123360.thalar_02403"/>
<dbReference type="AlphaFoldDB" id="S9Q9Z4"/>
<name>S9Q9Z4_9RHOB</name>
<protein>
    <submittedName>
        <fullName evidence="1">Uncharacterized protein</fullName>
    </submittedName>
</protein>
<dbReference type="eggNOG" id="COG0457">
    <property type="taxonomic scope" value="Bacteria"/>
</dbReference>
<dbReference type="OrthoDB" id="7872805at2"/>
<comment type="caution">
    <text evidence="1">The sequence shown here is derived from an EMBL/GenBank/DDBJ whole genome shotgun (WGS) entry which is preliminary data.</text>
</comment>
<dbReference type="Proteomes" id="UP000015351">
    <property type="component" value="Unassembled WGS sequence"/>
</dbReference>
<keyword evidence="2" id="KW-1185">Reference proteome</keyword>
<dbReference type="HOGENOM" id="CLU_409815_0_0_5"/>
<evidence type="ECO:0000313" key="1">
    <source>
        <dbReference type="EMBL" id="EPX78176.1"/>
    </source>
</evidence>
<reference evidence="2" key="1">
    <citation type="journal article" date="2013" name="Stand. Genomic Sci.">
        <title>Genome sequence of the Litoreibacter arenae type strain (DSM 19593(T)), a member of the Roseobacter clade isolated from sea sand.</title>
        <authorList>
            <person name="Riedel T."/>
            <person name="Fiebig A."/>
            <person name="Petersen J."/>
            <person name="Gronow S."/>
            <person name="Kyrpides N.C."/>
            <person name="Goker M."/>
            <person name="Klenk H.P."/>
        </authorList>
    </citation>
    <scope>NUCLEOTIDE SEQUENCE [LARGE SCALE GENOMIC DNA]</scope>
    <source>
        <strain evidence="2">DSM 19593</strain>
    </source>
</reference>
<dbReference type="EMBL" id="AONI01000013">
    <property type="protein sequence ID" value="EPX78176.1"/>
    <property type="molecule type" value="Genomic_DNA"/>
</dbReference>
<evidence type="ECO:0000313" key="2">
    <source>
        <dbReference type="Proteomes" id="UP000015351"/>
    </source>
</evidence>
<organism evidence="1 2">
    <name type="scientific">Litoreibacter arenae DSM 19593</name>
    <dbReference type="NCBI Taxonomy" id="1123360"/>
    <lineage>
        <taxon>Bacteria</taxon>
        <taxon>Pseudomonadati</taxon>
        <taxon>Pseudomonadota</taxon>
        <taxon>Alphaproteobacteria</taxon>
        <taxon>Rhodobacterales</taxon>
        <taxon>Roseobacteraceae</taxon>
        <taxon>Litoreibacter</taxon>
    </lineage>
</organism>
<sequence length="670" mass="73262">MFTITPIGSCRITTPLRNGQSVHGFNLNMNRCYGYCHSPAEAVQMARFMQGEVTIPQEVWPLVSRAHDLNAMTANTHAVSDLYVVELASAKEVTIDGVSIQLNYLNATFTEFFADTARAQSFWALAEAGDTAQQLAFLDQHWAATSQQQAEARMLGKMRLQFVTRESLQRDVRALTELLPDVLFVSHVDACKEDGRTIGSRSRFIEMVSEEVSEAGCRFYNPTDLMAEFGQSAAIEDESAGLAHFTDAFARGIMDQWMGNVIAPKTDRSVRDGAARALDLHLPAQIAAACDNGRYAQAITRLRDLQSNGANVDALLGDVLQAQEQAAEDFRARIVGIASDALNDEDRDALVLEACEIGLFKEALKLAAPLKMPVRLLMRVGEMAAASGDTETGFAFYLAATRLGHSRACAALAELAVSEKMDVLAELEPHQRLPFLSGLAPVIRVQLLELNNSVFTDAVSPETTPEEAEEIVSYLTDTRGIGYAAEVLAAWREHQGTDRITDPALVSVLDRWATTVLEFEERLDRIHGLHAVLYAAPRHQRSRVAMQDIRKALVLLIRAAGKDGDIDQLDALAIEASALSQELPELDLWRARLRFARGEYGAALQLGKSAAAYLPEKINVWVLLMRAAAKAQHQSEAAEFARTVIGLACPKTEALKSEAQAVLQSNLAGA</sequence>
<gene>
    <name evidence="1" type="ORF">thalar_02403</name>
</gene>